<dbReference type="EMBL" id="JAUZQE010000003">
    <property type="protein sequence ID" value="MDR4124783.1"/>
    <property type="molecule type" value="Genomic_DNA"/>
</dbReference>
<evidence type="ECO:0000256" key="1">
    <source>
        <dbReference type="ARBA" id="ARBA00004196"/>
    </source>
</evidence>
<dbReference type="RefSeq" id="WP_165276961.1">
    <property type="nucleotide sequence ID" value="NZ_JAUZQE010000003.1"/>
</dbReference>
<evidence type="ECO:0000256" key="8">
    <source>
        <dbReference type="ARBA" id="ARBA00049183"/>
    </source>
</evidence>
<accession>A0ABU1D2X5</accession>
<keyword evidence="9" id="KW-0448">Lipopolysaccharide biosynthesis</keyword>
<dbReference type="Pfam" id="PF00534">
    <property type="entry name" value="Glycos_transf_1"/>
    <property type="match status" value="1"/>
</dbReference>
<feature type="domain" description="Glycosyl transferase family 1" evidence="10">
    <location>
        <begin position="321"/>
        <end position="418"/>
    </location>
</feature>
<reference evidence="12 13" key="1">
    <citation type="submission" date="2023-08" db="EMBL/GenBank/DDBJ databases">
        <title>Alcaligenaceae gen. nov., a novel taxon isolated from the sludge of Yixing Pesticide Factory.</title>
        <authorList>
            <person name="Ruan L."/>
        </authorList>
    </citation>
    <scope>NUCLEOTIDE SEQUENCE [LARGE SCALE GENOMIC DNA]</scope>
    <source>
        <strain evidence="12 13">LG-2</strain>
    </source>
</reference>
<evidence type="ECO:0000256" key="4">
    <source>
        <dbReference type="ARBA" id="ARBA00019077"/>
    </source>
</evidence>
<dbReference type="Gene3D" id="3.40.50.2000">
    <property type="entry name" value="Glycogen Phosphorylase B"/>
    <property type="match status" value="1"/>
</dbReference>
<dbReference type="Proteomes" id="UP001232156">
    <property type="component" value="Unassembled WGS sequence"/>
</dbReference>
<dbReference type="Gene3D" id="3.40.50.11720">
    <property type="entry name" value="3-Deoxy-D-manno-octulosonic-acid transferase, N-terminal domain"/>
    <property type="match status" value="1"/>
</dbReference>
<dbReference type="PANTHER" id="PTHR42755">
    <property type="entry name" value="3-DEOXY-MANNO-OCTULOSONATE CYTIDYLYLTRANSFERASE"/>
    <property type="match status" value="1"/>
</dbReference>
<dbReference type="InterPro" id="IPR038107">
    <property type="entry name" value="Glycos_transf_N_sf"/>
</dbReference>
<comment type="similarity">
    <text evidence="9">Belongs to the glycosyltransferase group 1 family.</text>
</comment>
<comment type="pathway">
    <text evidence="2 9">Bacterial outer membrane biogenesis; LPS core biosynthesis.</text>
</comment>
<comment type="caution">
    <text evidence="12">The sequence shown here is derived from an EMBL/GenBank/DDBJ whole genome shotgun (WGS) entry which is preliminary data.</text>
</comment>
<dbReference type="GO" id="GO:0043842">
    <property type="term" value="F:Kdo transferase activity"/>
    <property type="evidence" value="ECO:0007669"/>
    <property type="project" value="UniProtKB-EC"/>
</dbReference>
<dbReference type="EC" id="2.4.99.12" evidence="3 9"/>
<sequence length="450" mass="49636">MNRFVYTLLIFFLSPFLLAWMALRARRTGGEWGVISAQRFGRYRERSPLRSPVWVHAVSLGETRAAQPLIRALLDDGESVLLTHITVTGWQEGSRAFAKEIAEGRLAQQWLPYDFPLSTRRFLAHYQPVAGILIEREIWPNLLASARARHIPMLLASARFSDQALRTVLRAGKVMQEAYAGLTAVHAQTLQDAQRLEQAGAVAVRVSGNFKFDVSIPEDQVTKGREFAAALERRIITIASTRDGEEEMFVQAIDKHLRRARTQGQELTDTVVFRLVPRHPQRFEAAAQVLEESGLPFVRRSEILNAGDCSASAVRAARDATIILGDTVGEMVRHYASSQVAIVAGSFAPFGGHNLIEACAVGVPVIVGPHTRNFEQAVNDAIHEGAALRAQTADAAVQMALQLLDDPRELARMSDAAEYWVRKHAGAVQRVMDSYRAIRSAGTSAAGQID</sequence>
<comment type="function">
    <text evidence="9">Involved in lipopolysaccharide (LPS) biosynthesis. Catalyzes the transfer of 3-deoxy-D-manno-octulosonate (Kdo) residue(s) from CMP-Kdo to lipid IV(A), the tetraacyldisaccharide-1,4'-bisphosphate precursor of lipid A.</text>
</comment>
<name>A0ABU1D2X5_9BURK</name>
<gene>
    <name evidence="12" type="ORF">Q8947_02140</name>
</gene>
<keyword evidence="5" id="KW-0997">Cell inner membrane</keyword>
<keyword evidence="6 9" id="KW-0808">Transferase</keyword>
<dbReference type="Pfam" id="PF04413">
    <property type="entry name" value="Glycos_transf_N"/>
    <property type="match status" value="1"/>
</dbReference>
<keyword evidence="5" id="KW-0472">Membrane</keyword>
<comment type="catalytic activity">
    <reaction evidence="8 9">
        <text>lipid IVA (E. coli) + CMP-3-deoxy-beta-D-manno-octulosonate = alpha-Kdo-(2-&gt;6)-lipid IVA (E. coli) + CMP + H(+)</text>
        <dbReference type="Rhea" id="RHEA:28066"/>
        <dbReference type="ChEBI" id="CHEBI:15378"/>
        <dbReference type="ChEBI" id="CHEBI:58603"/>
        <dbReference type="ChEBI" id="CHEBI:60364"/>
        <dbReference type="ChEBI" id="CHEBI:60377"/>
        <dbReference type="ChEBI" id="CHEBI:85987"/>
        <dbReference type="EC" id="2.4.99.12"/>
    </reaction>
</comment>
<evidence type="ECO:0000313" key="12">
    <source>
        <dbReference type="EMBL" id="MDR4124783.1"/>
    </source>
</evidence>
<feature type="domain" description="3-deoxy-D-manno-octulosonic-acid transferase N-terminal" evidence="11">
    <location>
        <begin position="37"/>
        <end position="214"/>
    </location>
</feature>
<dbReference type="InterPro" id="IPR039901">
    <property type="entry name" value="Kdotransferase"/>
</dbReference>
<evidence type="ECO:0000256" key="5">
    <source>
        <dbReference type="ARBA" id="ARBA00022519"/>
    </source>
</evidence>
<evidence type="ECO:0000259" key="10">
    <source>
        <dbReference type="Pfam" id="PF00534"/>
    </source>
</evidence>
<evidence type="ECO:0000256" key="6">
    <source>
        <dbReference type="ARBA" id="ARBA00022679"/>
    </source>
</evidence>
<evidence type="ECO:0000313" key="13">
    <source>
        <dbReference type="Proteomes" id="UP001232156"/>
    </source>
</evidence>
<dbReference type="SUPFAM" id="SSF53756">
    <property type="entry name" value="UDP-Glycosyltransferase/glycogen phosphorylase"/>
    <property type="match status" value="1"/>
</dbReference>
<evidence type="ECO:0000256" key="7">
    <source>
        <dbReference type="ARBA" id="ARBA00031445"/>
    </source>
</evidence>
<organism evidence="12 13">
    <name type="scientific">Yanghanlia caeni</name>
    <dbReference type="NCBI Taxonomy" id="3064283"/>
    <lineage>
        <taxon>Bacteria</taxon>
        <taxon>Pseudomonadati</taxon>
        <taxon>Pseudomonadota</taxon>
        <taxon>Betaproteobacteria</taxon>
        <taxon>Burkholderiales</taxon>
        <taxon>Alcaligenaceae</taxon>
        <taxon>Yanghanlia</taxon>
    </lineage>
</organism>
<comment type="subcellular location">
    <subcellularLocation>
        <location evidence="1">Cell envelope</location>
    </subcellularLocation>
    <subcellularLocation>
        <location evidence="9">Cell membrane</location>
    </subcellularLocation>
</comment>
<proteinExistence type="inferred from homology"/>
<dbReference type="PANTHER" id="PTHR42755:SF1">
    <property type="entry name" value="3-DEOXY-D-MANNO-OCTULOSONIC ACID TRANSFERASE, MITOCHONDRIAL-RELATED"/>
    <property type="match status" value="1"/>
</dbReference>
<evidence type="ECO:0000259" key="11">
    <source>
        <dbReference type="Pfam" id="PF04413"/>
    </source>
</evidence>
<keyword evidence="9" id="KW-1003">Cell membrane</keyword>
<keyword evidence="12" id="KW-0328">Glycosyltransferase</keyword>
<protein>
    <recommendedName>
        <fullName evidence="4 9">3-deoxy-D-manno-octulosonic acid transferase</fullName>
        <shortName evidence="9">Kdo transferase</shortName>
        <ecNumber evidence="3 9">2.4.99.12</ecNumber>
    </recommendedName>
    <alternativeName>
        <fullName evidence="7 9">Lipid IV(A) 3-deoxy-D-manno-octulosonic acid transferase</fullName>
    </alternativeName>
</protein>
<dbReference type="InterPro" id="IPR007507">
    <property type="entry name" value="Glycos_transf_N"/>
</dbReference>
<evidence type="ECO:0000256" key="9">
    <source>
        <dbReference type="RuleBase" id="RU365103"/>
    </source>
</evidence>
<keyword evidence="13" id="KW-1185">Reference proteome</keyword>
<evidence type="ECO:0000256" key="3">
    <source>
        <dbReference type="ARBA" id="ARBA00012621"/>
    </source>
</evidence>
<evidence type="ECO:0000256" key="2">
    <source>
        <dbReference type="ARBA" id="ARBA00004713"/>
    </source>
</evidence>
<dbReference type="InterPro" id="IPR001296">
    <property type="entry name" value="Glyco_trans_1"/>
</dbReference>